<dbReference type="InParanoid" id="A0CQL4"/>
<keyword evidence="12" id="KW-1185">Reference proteome</keyword>
<evidence type="ECO:0000256" key="4">
    <source>
        <dbReference type="ARBA" id="ARBA00022741"/>
    </source>
</evidence>
<dbReference type="GeneID" id="5026263"/>
<feature type="domain" description="Protein kinase" evidence="10">
    <location>
        <begin position="27"/>
        <end position="303"/>
    </location>
</feature>
<evidence type="ECO:0000256" key="8">
    <source>
        <dbReference type="ARBA" id="ARBA00048679"/>
    </source>
</evidence>
<evidence type="ECO:0000313" key="12">
    <source>
        <dbReference type="Proteomes" id="UP000000600"/>
    </source>
</evidence>
<evidence type="ECO:0000256" key="5">
    <source>
        <dbReference type="ARBA" id="ARBA00022777"/>
    </source>
</evidence>
<dbReference type="STRING" id="5888.A0CQL4"/>
<dbReference type="GO" id="GO:0005524">
    <property type="term" value="F:ATP binding"/>
    <property type="evidence" value="ECO:0007669"/>
    <property type="project" value="UniProtKB-KW"/>
</dbReference>
<dbReference type="GO" id="GO:0004674">
    <property type="term" value="F:protein serine/threonine kinase activity"/>
    <property type="evidence" value="ECO:0000318"/>
    <property type="project" value="GO_Central"/>
</dbReference>
<dbReference type="SMART" id="SM00220">
    <property type="entry name" value="S_TKc"/>
    <property type="match status" value="1"/>
</dbReference>
<evidence type="ECO:0000259" key="10">
    <source>
        <dbReference type="PROSITE" id="PS50011"/>
    </source>
</evidence>
<dbReference type="Gene3D" id="1.10.510.10">
    <property type="entry name" value="Transferase(Phosphotransferase) domain 1"/>
    <property type="match status" value="1"/>
</dbReference>
<dbReference type="SUPFAM" id="SSF56112">
    <property type="entry name" value="Protein kinase-like (PK-like)"/>
    <property type="match status" value="1"/>
</dbReference>
<evidence type="ECO:0000256" key="9">
    <source>
        <dbReference type="SAM" id="MobiDB-lite"/>
    </source>
</evidence>
<keyword evidence="5" id="KW-0418">Kinase</keyword>
<evidence type="ECO:0000313" key="11">
    <source>
        <dbReference type="EMBL" id="CAK73081.1"/>
    </source>
</evidence>
<proteinExistence type="predicted"/>
<accession>A0CQL4</accession>
<evidence type="ECO:0000256" key="1">
    <source>
        <dbReference type="ARBA" id="ARBA00012513"/>
    </source>
</evidence>
<dbReference type="EMBL" id="CT868141">
    <property type="protein sequence ID" value="CAK73081.1"/>
    <property type="molecule type" value="Genomic_DNA"/>
</dbReference>
<comment type="catalytic activity">
    <reaction evidence="8">
        <text>L-seryl-[protein] + ATP = O-phospho-L-seryl-[protein] + ADP + H(+)</text>
        <dbReference type="Rhea" id="RHEA:17989"/>
        <dbReference type="Rhea" id="RHEA-COMP:9863"/>
        <dbReference type="Rhea" id="RHEA-COMP:11604"/>
        <dbReference type="ChEBI" id="CHEBI:15378"/>
        <dbReference type="ChEBI" id="CHEBI:29999"/>
        <dbReference type="ChEBI" id="CHEBI:30616"/>
        <dbReference type="ChEBI" id="CHEBI:83421"/>
        <dbReference type="ChEBI" id="CHEBI:456216"/>
        <dbReference type="EC" id="2.7.11.1"/>
    </reaction>
</comment>
<dbReference type="PANTHER" id="PTHR22967">
    <property type="entry name" value="SERINE/THREONINE PROTEIN KINASE"/>
    <property type="match status" value="1"/>
</dbReference>
<dbReference type="Pfam" id="PF00069">
    <property type="entry name" value="Pkinase"/>
    <property type="match status" value="1"/>
</dbReference>
<dbReference type="OMA" id="PLPEMWV"/>
<keyword evidence="3" id="KW-0808">Transferase</keyword>
<dbReference type="FunFam" id="1.10.510.10:FF:000748">
    <property type="entry name" value="NAK protein kinase"/>
    <property type="match status" value="1"/>
</dbReference>
<keyword evidence="2" id="KW-0723">Serine/threonine-protein kinase</keyword>
<dbReference type="InterPro" id="IPR008271">
    <property type="entry name" value="Ser/Thr_kinase_AS"/>
</dbReference>
<reference evidence="11 12" key="1">
    <citation type="journal article" date="2006" name="Nature">
        <title>Global trends of whole-genome duplications revealed by the ciliate Paramecium tetraurelia.</title>
        <authorList>
            <consortium name="Genoscope"/>
            <person name="Aury J.-M."/>
            <person name="Jaillon O."/>
            <person name="Duret L."/>
            <person name="Noel B."/>
            <person name="Jubin C."/>
            <person name="Porcel B.M."/>
            <person name="Segurens B."/>
            <person name="Daubin V."/>
            <person name="Anthouard V."/>
            <person name="Aiach N."/>
            <person name="Arnaiz O."/>
            <person name="Billaut A."/>
            <person name="Beisson J."/>
            <person name="Blanc I."/>
            <person name="Bouhouche K."/>
            <person name="Camara F."/>
            <person name="Duharcourt S."/>
            <person name="Guigo R."/>
            <person name="Gogendeau D."/>
            <person name="Katinka M."/>
            <person name="Keller A.-M."/>
            <person name="Kissmehl R."/>
            <person name="Klotz C."/>
            <person name="Koll F."/>
            <person name="Le Moue A."/>
            <person name="Lepere C."/>
            <person name="Malinsky S."/>
            <person name="Nowacki M."/>
            <person name="Nowak J.K."/>
            <person name="Plattner H."/>
            <person name="Poulain J."/>
            <person name="Ruiz F."/>
            <person name="Serrano V."/>
            <person name="Zagulski M."/>
            <person name="Dessen P."/>
            <person name="Betermier M."/>
            <person name="Weissenbach J."/>
            <person name="Scarpelli C."/>
            <person name="Schachter V."/>
            <person name="Sperling L."/>
            <person name="Meyer E."/>
            <person name="Cohen J."/>
            <person name="Wincker P."/>
        </authorList>
    </citation>
    <scope>NUCLEOTIDE SEQUENCE [LARGE SCALE GENOMIC DNA]</scope>
    <source>
        <strain evidence="11 12">Stock d4-2</strain>
    </source>
</reference>
<dbReference type="HOGENOM" id="CLU_000288_109_3_1"/>
<sequence>MNFFMNLFGQGSSGPQPESYEINGQEYHELNLIAEGGYGFIWRAIETKTRKFCVIKKIICQSKEAIEQAQLELDLHRKLQHPNIVKCYNGVIKFNKKLNQTIAYMVLELCEGGTLIDLLKRYNEKRLSEQQVLLVLKQLVQAIKYLHTQQPPITHRDLKVENVLLHNKVFKICDFGSASTENIDLKYCQSNKHQISQYEENFAKQTTEIYRPPEMTDLYLKYEINEKVDIWMLGCILYTMCFYNPPFQESSKLAIVEASYVIPKENKYSNKMINLIGIMLQPNPKDRASIFQIEDILKNYDTLTQIVINNINDQDSKNQQEDDFGEFQSGDQKTQEQQQQKTVQYDDSLI</sequence>
<dbReference type="PANTHER" id="PTHR22967:SF57">
    <property type="entry name" value="AUXILIN, ISOFORM A-RELATED"/>
    <property type="match status" value="1"/>
</dbReference>
<organism evidence="11 12">
    <name type="scientific">Paramecium tetraurelia</name>
    <dbReference type="NCBI Taxonomy" id="5888"/>
    <lineage>
        <taxon>Eukaryota</taxon>
        <taxon>Sar</taxon>
        <taxon>Alveolata</taxon>
        <taxon>Ciliophora</taxon>
        <taxon>Intramacronucleata</taxon>
        <taxon>Oligohymenophorea</taxon>
        <taxon>Peniculida</taxon>
        <taxon>Parameciidae</taxon>
        <taxon>Paramecium</taxon>
    </lineage>
</organism>
<dbReference type="RefSeq" id="XP_001440478.1">
    <property type="nucleotide sequence ID" value="XM_001440441.1"/>
</dbReference>
<dbReference type="GO" id="GO:0005737">
    <property type="term" value="C:cytoplasm"/>
    <property type="evidence" value="ECO:0000318"/>
    <property type="project" value="GO_Central"/>
</dbReference>
<name>A0CQL4_PARTE</name>
<dbReference type="PROSITE" id="PS50011">
    <property type="entry name" value="PROTEIN_KINASE_DOM"/>
    <property type="match status" value="1"/>
</dbReference>
<feature type="region of interest" description="Disordered" evidence="9">
    <location>
        <begin position="314"/>
        <end position="350"/>
    </location>
</feature>
<gene>
    <name evidence="11" type="ORF">GSPATT00009429001</name>
</gene>
<evidence type="ECO:0000256" key="3">
    <source>
        <dbReference type="ARBA" id="ARBA00022679"/>
    </source>
</evidence>
<keyword evidence="6" id="KW-0067">ATP-binding</keyword>
<evidence type="ECO:0000256" key="7">
    <source>
        <dbReference type="ARBA" id="ARBA00047899"/>
    </source>
</evidence>
<comment type="catalytic activity">
    <reaction evidence="7">
        <text>L-threonyl-[protein] + ATP = O-phospho-L-threonyl-[protein] + ADP + H(+)</text>
        <dbReference type="Rhea" id="RHEA:46608"/>
        <dbReference type="Rhea" id="RHEA-COMP:11060"/>
        <dbReference type="Rhea" id="RHEA-COMP:11605"/>
        <dbReference type="ChEBI" id="CHEBI:15378"/>
        <dbReference type="ChEBI" id="CHEBI:30013"/>
        <dbReference type="ChEBI" id="CHEBI:30616"/>
        <dbReference type="ChEBI" id="CHEBI:61977"/>
        <dbReference type="ChEBI" id="CHEBI:456216"/>
        <dbReference type="EC" id="2.7.11.1"/>
    </reaction>
</comment>
<dbReference type="eggNOG" id="KOG1989">
    <property type="taxonomic scope" value="Eukaryota"/>
</dbReference>
<dbReference type="AlphaFoldDB" id="A0CQL4"/>
<dbReference type="PROSITE" id="PS00108">
    <property type="entry name" value="PROTEIN_KINASE_ST"/>
    <property type="match status" value="1"/>
</dbReference>
<dbReference type="OrthoDB" id="248923at2759"/>
<dbReference type="Proteomes" id="UP000000600">
    <property type="component" value="Unassembled WGS sequence"/>
</dbReference>
<dbReference type="KEGG" id="ptm:GSPATT00009429001"/>
<dbReference type="InterPro" id="IPR011009">
    <property type="entry name" value="Kinase-like_dom_sf"/>
</dbReference>
<dbReference type="InterPro" id="IPR000719">
    <property type="entry name" value="Prot_kinase_dom"/>
</dbReference>
<keyword evidence="4" id="KW-0547">Nucleotide-binding</keyword>
<evidence type="ECO:0000256" key="6">
    <source>
        <dbReference type="ARBA" id="ARBA00022840"/>
    </source>
</evidence>
<protein>
    <recommendedName>
        <fullName evidence="1">non-specific serine/threonine protein kinase</fullName>
        <ecNumber evidence="1">2.7.11.1</ecNumber>
    </recommendedName>
</protein>
<dbReference type="EC" id="2.7.11.1" evidence="1"/>
<evidence type="ECO:0000256" key="2">
    <source>
        <dbReference type="ARBA" id="ARBA00022527"/>
    </source>
</evidence>